<sequence>MTKYCLSAQIKTIVDSLPANVVSEHHKDKLLSSPFLSHSQIISLYKAHKKFAADSIGDSIGDSNGDSSGLTLLQLVSSCKIYTEPEAAPKEKTPEYNQLMERLRLKQQELEYQNLIRGDSGDMSSGAAAGHRQSLRQADDEPRQSAAQQMKEVRNQLTTILNVFVSVASVGYAVWYWSGTSMGSYHLNDGYRVLLALAFALLVLVAEVVVFSGYLRRVDEAREKERGKREVRTVLASVVLE</sequence>
<organism evidence="8 9">
    <name type="scientific">Candida boidinii</name>
    <name type="common">Yeast</name>
    <dbReference type="NCBI Taxonomy" id="5477"/>
    <lineage>
        <taxon>Eukaryota</taxon>
        <taxon>Fungi</taxon>
        <taxon>Dikarya</taxon>
        <taxon>Ascomycota</taxon>
        <taxon>Saccharomycotina</taxon>
        <taxon>Pichiomycetes</taxon>
        <taxon>Pichiales</taxon>
        <taxon>Pichiaceae</taxon>
        <taxon>Ogataea</taxon>
        <taxon>Ogataea/Candida clade</taxon>
    </lineage>
</organism>
<dbReference type="PANTHER" id="PTHR31394">
    <property type="entry name" value="TRANSMEMBRANE PROTEIN 199"/>
    <property type="match status" value="1"/>
</dbReference>
<evidence type="ECO:0000256" key="2">
    <source>
        <dbReference type="ARBA" id="ARBA00022692"/>
    </source>
</evidence>
<keyword evidence="5 7" id="KW-0472">Membrane</keyword>
<evidence type="ECO:0000256" key="7">
    <source>
        <dbReference type="SAM" id="Phobius"/>
    </source>
</evidence>
<dbReference type="AlphaFoldDB" id="A0A9W6WFB5"/>
<reference evidence="8" key="1">
    <citation type="submission" date="2023-04" db="EMBL/GenBank/DDBJ databases">
        <title>Candida boidinii NBRC 10035.</title>
        <authorList>
            <person name="Ichikawa N."/>
            <person name="Sato H."/>
            <person name="Tonouchi N."/>
        </authorList>
    </citation>
    <scope>NUCLEOTIDE SEQUENCE</scope>
    <source>
        <strain evidence="8">NBRC 10035</strain>
    </source>
</reference>
<gene>
    <name evidence="8" type="ORF">Cboi02_000166100</name>
</gene>
<evidence type="ECO:0000313" key="8">
    <source>
        <dbReference type="EMBL" id="GME68441.1"/>
    </source>
</evidence>
<evidence type="ECO:0000313" key="9">
    <source>
        <dbReference type="Proteomes" id="UP001165120"/>
    </source>
</evidence>
<evidence type="ECO:0000256" key="5">
    <source>
        <dbReference type="ARBA" id="ARBA00023136"/>
    </source>
</evidence>
<feature type="region of interest" description="Disordered" evidence="6">
    <location>
        <begin position="117"/>
        <end position="149"/>
    </location>
</feature>
<keyword evidence="3" id="KW-0256">Endoplasmic reticulum</keyword>
<dbReference type="InterPro" id="IPR021013">
    <property type="entry name" value="ATPase_Vma12"/>
</dbReference>
<evidence type="ECO:0000256" key="1">
    <source>
        <dbReference type="ARBA" id="ARBA00004477"/>
    </source>
</evidence>
<proteinExistence type="predicted"/>
<keyword evidence="9" id="KW-1185">Reference proteome</keyword>
<keyword evidence="2 7" id="KW-0812">Transmembrane</keyword>
<comment type="subcellular location">
    <subcellularLocation>
        <location evidence="1">Endoplasmic reticulum membrane</location>
        <topology evidence="1">Multi-pass membrane protein</topology>
    </subcellularLocation>
</comment>
<feature type="transmembrane region" description="Helical" evidence="7">
    <location>
        <begin position="190"/>
        <end position="215"/>
    </location>
</feature>
<comment type="caution">
    <text evidence="8">The sequence shown here is derived from an EMBL/GenBank/DDBJ whole genome shotgun (WGS) entry which is preliminary data.</text>
</comment>
<protein>
    <submittedName>
        <fullName evidence="8">Unnamed protein product</fullName>
    </submittedName>
</protein>
<name>A0A9W6WFB5_CANBO</name>
<dbReference type="Proteomes" id="UP001165120">
    <property type="component" value="Unassembled WGS sequence"/>
</dbReference>
<evidence type="ECO:0000256" key="4">
    <source>
        <dbReference type="ARBA" id="ARBA00022989"/>
    </source>
</evidence>
<keyword evidence="4 7" id="KW-1133">Transmembrane helix</keyword>
<evidence type="ECO:0000256" key="3">
    <source>
        <dbReference type="ARBA" id="ARBA00022824"/>
    </source>
</evidence>
<dbReference type="PANTHER" id="PTHR31394:SF1">
    <property type="entry name" value="TRANSMEMBRANE PROTEIN 199"/>
    <property type="match status" value="1"/>
</dbReference>
<dbReference type="EMBL" id="BSXN01000416">
    <property type="protein sequence ID" value="GME68441.1"/>
    <property type="molecule type" value="Genomic_DNA"/>
</dbReference>
<dbReference type="Pfam" id="PF11712">
    <property type="entry name" value="Vma12"/>
    <property type="match status" value="1"/>
</dbReference>
<accession>A0A9W6WFB5</accession>
<dbReference type="GO" id="GO:0005789">
    <property type="term" value="C:endoplasmic reticulum membrane"/>
    <property type="evidence" value="ECO:0007669"/>
    <property type="project" value="UniProtKB-SubCell"/>
</dbReference>
<feature type="transmembrane region" description="Helical" evidence="7">
    <location>
        <begin position="159"/>
        <end position="178"/>
    </location>
</feature>
<dbReference type="GO" id="GO:0070072">
    <property type="term" value="P:vacuolar proton-transporting V-type ATPase complex assembly"/>
    <property type="evidence" value="ECO:0007669"/>
    <property type="project" value="InterPro"/>
</dbReference>
<evidence type="ECO:0000256" key="6">
    <source>
        <dbReference type="SAM" id="MobiDB-lite"/>
    </source>
</evidence>